<dbReference type="Proteomes" id="UP000184204">
    <property type="component" value="Unassembled WGS sequence"/>
</dbReference>
<reference evidence="3" key="3">
    <citation type="submission" date="2016-11" db="EMBL/GenBank/DDBJ databases">
        <authorList>
            <person name="Varghese N."/>
            <person name="Submissions S."/>
        </authorList>
    </citation>
    <scope>NUCLEOTIDE SEQUENCE</scope>
    <source>
        <strain evidence="3">DSM 1682</strain>
    </source>
</reference>
<protein>
    <recommendedName>
        <fullName evidence="6">Phage minor structural protein GP20</fullName>
    </recommendedName>
</protein>
<dbReference type="AlphaFoldDB" id="A0A0X1U6Y5"/>
<proteinExistence type="predicted"/>
<dbReference type="EMBL" id="CP014223">
    <property type="protein sequence ID" value="AMJ40692.1"/>
    <property type="molecule type" value="Genomic_DNA"/>
</dbReference>
<feature type="compositionally biased region" description="Basic and acidic residues" evidence="1">
    <location>
        <begin position="85"/>
        <end position="95"/>
    </location>
</feature>
<reference evidence="4" key="2">
    <citation type="submission" date="2016-01" db="EMBL/GenBank/DDBJ databases">
        <authorList>
            <person name="Poehlein A."/>
            <person name="Schlien K."/>
            <person name="Gottschalk G."/>
            <person name="Buckel W."/>
            <person name="Daniel R."/>
        </authorList>
    </citation>
    <scope>NUCLEOTIDE SEQUENCE [LARGE SCALE GENOMIC DNA]</scope>
    <source>
        <strain evidence="4">X2</strain>
    </source>
</reference>
<gene>
    <name evidence="2" type="ORF">CPRO_10970</name>
    <name evidence="3" type="ORF">SAMN02745151_02132</name>
</gene>
<evidence type="ECO:0000313" key="4">
    <source>
        <dbReference type="Proteomes" id="UP000068026"/>
    </source>
</evidence>
<evidence type="ECO:0000313" key="5">
    <source>
        <dbReference type="Proteomes" id="UP000184204"/>
    </source>
</evidence>
<evidence type="ECO:0000313" key="2">
    <source>
        <dbReference type="EMBL" id="AMJ40692.1"/>
    </source>
</evidence>
<evidence type="ECO:0000313" key="3">
    <source>
        <dbReference type="EMBL" id="SHE90012.1"/>
    </source>
</evidence>
<feature type="region of interest" description="Disordered" evidence="1">
    <location>
        <begin position="17"/>
        <end position="40"/>
    </location>
</feature>
<sequence>MKRNMFRLNLQYFAADSGTGEGGGAGEGEGLHQDDGIGKDSYTKDEVLQLIQSESDKRVQQALKTQQKKYEKELSKQKSLVGLDEEARGQAEKDQRISELEEELSKFRLSNTKAEISKVLNNRGLDANLVDFVVTTDDTEECLEKIESLDKIFKAMLKKEVDARLKSGATTPKSSTAGLDGSITREQFSKMPLTEQAEVAKNNRQLYDELTKR</sequence>
<feature type="region of interest" description="Disordered" evidence="1">
    <location>
        <begin position="75"/>
        <end position="95"/>
    </location>
</feature>
<feature type="compositionally biased region" description="Gly residues" evidence="1">
    <location>
        <begin position="19"/>
        <end position="28"/>
    </location>
</feature>
<feature type="compositionally biased region" description="Basic and acidic residues" evidence="1">
    <location>
        <begin position="29"/>
        <end position="40"/>
    </location>
</feature>
<dbReference type="Proteomes" id="UP000068026">
    <property type="component" value="Chromosome"/>
</dbReference>
<keyword evidence="4" id="KW-1185">Reference proteome</keyword>
<feature type="compositionally biased region" description="Polar residues" evidence="1">
    <location>
        <begin position="168"/>
        <end position="177"/>
    </location>
</feature>
<dbReference type="InterPro" id="IPR025580">
    <property type="entry name" value="Gp46"/>
</dbReference>
<dbReference type="Pfam" id="PF14265">
    <property type="entry name" value="DUF4355"/>
    <property type="match status" value="1"/>
</dbReference>
<dbReference type="EMBL" id="FQUA01000010">
    <property type="protein sequence ID" value="SHE90012.1"/>
    <property type="molecule type" value="Genomic_DNA"/>
</dbReference>
<feature type="region of interest" description="Disordered" evidence="1">
    <location>
        <begin position="165"/>
        <end position="185"/>
    </location>
</feature>
<reference evidence="2 4" key="1">
    <citation type="journal article" date="2016" name="Genome Announc.">
        <title>Complete Genome Sequence of the Amino Acid-Fermenting Clostridium propionicum X2 (DSM 1682).</title>
        <authorList>
            <person name="Poehlein A."/>
            <person name="Schlien K."/>
            <person name="Chowdhury N.P."/>
            <person name="Gottschalk G."/>
            <person name="Buckel W."/>
            <person name="Daniel R."/>
        </authorList>
    </citation>
    <scope>NUCLEOTIDE SEQUENCE [LARGE SCALE GENOMIC DNA]</scope>
    <source>
        <strain evidence="2 4">X2</strain>
    </source>
</reference>
<organism evidence="3 5">
    <name type="scientific">Anaerotignum propionicum DSM 1682</name>
    <dbReference type="NCBI Taxonomy" id="991789"/>
    <lineage>
        <taxon>Bacteria</taxon>
        <taxon>Bacillati</taxon>
        <taxon>Bacillota</taxon>
        <taxon>Clostridia</taxon>
        <taxon>Lachnospirales</taxon>
        <taxon>Anaerotignaceae</taxon>
        <taxon>Anaerotignum</taxon>
    </lineage>
</organism>
<dbReference type="KEGG" id="cpro:CPRO_10970"/>
<reference evidence="5" key="4">
    <citation type="submission" date="2016-11" db="EMBL/GenBank/DDBJ databases">
        <authorList>
            <person name="Jaros S."/>
            <person name="Januszkiewicz K."/>
            <person name="Wedrychowicz H."/>
        </authorList>
    </citation>
    <scope>NUCLEOTIDE SEQUENCE [LARGE SCALE GENOMIC DNA]</scope>
    <source>
        <strain evidence="5">DSM 1682</strain>
    </source>
</reference>
<evidence type="ECO:0008006" key="6">
    <source>
        <dbReference type="Google" id="ProtNLM"/>
    </source>
</evidence>
<name>A0A0X1U6Y5_ANAPI</name>
<accession>A0A0X1U6Y5</accession>
<dbReference type="OrthoDB" id="2666821at2"/>
<evidence type="ECO:0000256" key="1">
    <source>
        <dbReference type="SAM" id="MobiDB-lite"/>
    </source>
</evidence>
<dbReference type="RefSeq" id="WP_066048743.1">
    <property type="nucleotide sequence ID" value="NZ_CP014223.1"/>
</dbReference>